<name>A0A3D8J6Z6_9HELI</name>
<dbReference type="RefSeq" id="WP_115579302.1">
    <property type="nucleotide sequence ID" value="NZ_NXLX01000013.1"/>
</dbReference>
<sequence>MSKVRMSHNPDYEIFISELRNFAMSFLLPENFSGFTDFVFSGKKQVCYFYFQEKGKEEIRTEEIPLSSLFNPPESNNMVKASGLDMLFKEIARITNFRFLKLENPIEKRGFDSDLAYLLPDEFLSKMPRGKLSDGAMDMFCDICNTEYGKTMSFFFHSDTLIAQPKIISLEAFYLGFANNNECNVFIKDNKNERENMSNSLLSLYLFYKEDTNLIP</sequence>
<organism evidence="1 2">
    <name type="scientific">Helicobacter anseris</name>
    <dbReference type="NCBI Taxonomy" id="375926"/>
    <lineage>
        <taxon>Bacteria</taxon>
        <taxon>Pseudomonadati</taxon>
        <taxon>Campylobacterota</taxon>
        <taxon>Epsilonproteobacteria</taxon>
        <taxon>Campylobacterales</taxon>
        <taxon>Helicobacteraceae</taxon>
        <taxon>Helicobacter</taxon>
    </lineage>
</organism>
<evidence type="ECO:0000313" key="2">
    <source>
        <dbReference type="Proteomes" id="UP000256695"/>
    </source>
</evidence>
<accession>A0A3D8J6Z6</accession>
<keyword evidence="2" id="KW-1185">Reference proteome</keyword>
<evidence type="ECO:0000313" key="1">
    <source>
        <dbReference type="EMBL" id="RDU73050.1"/>
    </source>
</evidence>
<protein>
    <submittedName>
        <fullName evidence="1">Uncharacterized protein</fullName>
    </submittedName>
</protein>
<proteinExistence type="predicted"/>
<dbReference type="AlphaFoldDB" id="A0A3D8J6Z6"/>
<dbReference type="EMBL" id="NXLX01000013">
    <property type="protein sequence ID" value="RDU73050.1"/>
    <property type="molecule type" value="Genomic_DNA"/>
</dbReference>
<gene>
    <name evidence="1" type="ORF">CQA57_05855</name>
</gene>
<dbReference type="Proteomes" id="UP000256695">
    <property type="component" value="Unassembled WGS sequence"/>
</dbReference>
<reference evidence="1 2" key="1">
    <citation type="submission" date="2018-04" db="EMBL/GenBank/DDBJ databases">
        <title>Novel Campyloabacter and Helicobacter Species and Strains.</title>
        <authorList>
            <person name="Mannion A.J."/>
            <person name="Shen Z."/>
            <person name="Fox J.G."/>
        </authorList>
    </citation>
    <scope>NUCLEOTIDE SEQUENCE [LARGE SCALE GENOMIC DNA]</scope>
    <source>
        <strain evidence="1 2">MIT 04-9362</strain>
    </source>
</reference>
<comment type="caution">
    <text evidence="1">The sequence shown here is derived from an EMBL/GenBank/DDBJ whole genome shotgun (WGS) entry which is preliminary data.</text>
</comment>